<evidence type="ECO:0000259" key="5">
    <source>
        <dbReference type="Pfam" id="PF02463"/>
    </source>
</evidence>
<feature type="coiled-coil region" evidence="4">
    <location>
        <begin position="608"/>
        <end position="687"/>
    </location>
</feature>
<organism evidence="6 7">
    <name type="scientific">Acanthoscelides obtectus</name>
    <name type="common">Bean weevil</name>
    <name type="synonym">Bruchus obtectus</name>
    <dbReference type="NCBI Taxonomy" id="200917"/>
    <lineage>
        <taxon>Eukaryota</taxon>
        <taxon>Metazoa</taxon>
        <taxon>Ecdysozoa</taxon>
        <taxon>Arthropoda</taxon>
        <taxon>Hexapoda</taxon>
        <taxon>Insecta</taxon>
        <taxon>Pterygota</taxon>
        <taxon>Neoptera</taxon>
        <taxon>Endopterygota</taxon>
        <taxon>Coleoptera</taxon>
        <taxon>Polyphaga</taxon>
        <taxon>Cucujiformia</taxon>
        <taxon>Chrysomeloidea</taxon>
        <taxon>Chrysomelidae</taxon>
        <taxon>Bruchinae</taxon>
        <taxon>Bruchini</taxon>
        <taxon>Acanthoscelides</taxon>
    </lineage>
</organism>
<keyword evidence="7" id="KW-1185">Reference proteome</keyword>
<dbReference type="GO" id="GO:0003697">
    <property type="term" value="F:single-stranded DNA binding"/>
    <property type="evidence" value="ECO:0007669"/>
    <property type="project" value="TreeGrafter"/>
</dbReference>
<proteinExistence type="inferred from homology"/>
<comment type="similarity">
    <text evidence="1">Belongs to the SMC family. SMC5 subfamily.</text>
</comment>
<dbReference type="Gene3D" id="3.40.50.300">
    <property type="entry name" value="P-loop containing nucleotide triphosphate hydrolases"/>
    <property type="match status" value="2"/>
</dbReference>
<keyword evidence="3 4" id="KW-0175">Coiled coil</keyword>
<dbReference type="GO" id="GO:0000724">
    <property type="term" value="P:double-strand break repair via homologous recombination"/>
    <property type="evidence" value="ECO:0007669"/>
    <property type="project" value="TreeGrafter"/>
</dbReference>
<evidence type="ECO:0000313" key="6">
    <source>
        <dbReference type="EMBL" id="CAH1968962.1"/>
    </source>
</evidence>
<dbReference type="InterPro" id="IPR003395">
    <property type="entry name" value="RecF/RecN/SMC_N"/>
</dbReference>
<feature type="domain" description="RecF/RecN/SMC N-terminal" evidence="5">
    <location>
        <begin position="7"/>
        <end position="984"/>
    </location>
</feature>
<evidence type="ECO:0000256" key="3">
    <source>
        <dbReference type="ARBA" id="ARBA00023054"/>
    </source>
</evidence>
<gene>
    <name evidence="6" type="ORF">ACAOBT_LOCUS8155</name>
</gene>
<evidence type="ECO:0000313" key="7">
    <source>
        <dbReference type="Proteomes" id="UP001152888"/>
    </source>
</evidence>
<feature type="coiled-coil region" evidence="4">
    <location>
        <begin position="366"/>
        <end position="414"/>
    </location>
</feature>
<dbReference type="AlphaFoldDB" id="A0A9P0K987"/>
<protein>
    <recommendedName>
        <fullName evidence="2">Structural maintenance of chromosomes protein 5</fullName>
    </recommendedName>
</protein>
<sequence length="1040" mass="121162">MFKPGSIRKVEVKDFVTYSHVEMYPGPHLNMLIGPNGTGKSTIVAAIILGLGGNPKSVGRGHKISEYVKRGCSSATINIYLQSDEENRFHKIAREFDFREKSSWKLDNRTVRLEDILNFIKKYNIQVDNLCQFLPQDKVQDFAKLNKQELLKETQKALCRFDLLEKQEQLISNRSQHTELHNSIDKHTKKLREAEQANSLLEGRVQSFNKKKEFDFMIENIDRKIAWRQYEGIKDQLIEIKNDRNEAQKVCDRYKDSLKPAEQDINKQKKEIIDKQQTLNRTRQMLKNVENSLNTNFEKAEAVRHNIQNIMDDMNGKLAEMEQWQKEIENATKKLNEMKQFQKQFHEKCAENMKVKQTLTAELTKLASHQKSLKNKKDEILQFKQDSFIQKRGLENEISRLENVKQRRLEYLQRVNPDAYKAVKWLENNRHLFDGQIFEPMMLEINVLNNQHSKYVENVISVRDRLAFTCVNKRDMNKLIKCLRESQKLSVNVIHSDYNPQQGNRFQPDFPIEKLRKFGFFTYVNNLFTAPEPVMHYLCKTYNLHNIPIGDQTTDKCYDEVPPQIRSFFGEKSKYTISFSKYTKEKSTRQTQVYSDGALSLSMDIVKFDQLKGQIREIQRSVQNYDNEIETIDGQLGRIQEKVDGMREEQKAFQKEQQDAAARDSRIAETERKIRDMQQSQKSAEEIQMEAQAQARGYVKNMEAIQIQIKNETEKFCELVTSSTLQEQHIEVVRKKVAYMENEISENKRKLEEAEQQLNVIKDKYSEVASQAKSLQSKAKGLSKGFLPTDEDFEEFREQYDALPNDIEQLKAKKEQYASRIACLNIADDGELQEYENRLNQIKNLTDEIETSNRTLNKISAKIDRMQEDWLSPLKELVTQIDAKFSRAFQRMGCAGQVTVYTGENEIDYSDYGISIMVTYRNGEPLQELNSSIQSGGERAVATAAFMLSLQELTPVPFRCVDEINQGMDANNERRIFELIVECTCQPTSGQYFLITPKLIPNLCYTENMKIHIVHNGPFVERDRKWGFSKLCNPEGVQIA</sequence>
<dbReference type="GO" id="GO:0005634">
    <property type="term" value="C:nucleus"/>
    <property type="evidence" value="ECO:0007669"/>
    <property type="project" value="TreeGrafter"/>
</dbReference>
<reference evidence="6" key="1">
    <citation type="submission" date="2022-03" db="EMBL/GenBank/DDBJ databases">
        <authorList>
            <person name="Sayadi A."/>
        </authorList>
    </citation>
    <scope>NUCLEOTIDE SEQUENCE</scope>
</reference>
<feature type="coiled-coil region" evidence="4">
    <location>
        <begin position="737"/>
        <end position="869"/>
    </location>
</feature>
<evidence type="ECO:0000256" key="1">
    <source>
        <dbReference type="ARBA" id="ARBA00010171"/>
    </source>
</evidence>
<accession>A0A9P0K987</accession>
<evidence type="ECO:0000256" key="2">
    <source>
        <dbReference type="ARBA" id="ARBA00018687"/>
    </source>
</evidence>
<dbReference type="PANTHER" id="PTHR45916:SF1">
    <property type="entry name" value="STRUCTURAL MAINTENANCE OF CHROMOSOMES PROTEIN 5"/>
    <property type="match status" value="1"/>
</dbReference>
<comment type="caution">
    <text evidence="6">The sequence shown here is derived from an EMBL/GenBank/DDBJ whole genome shotgun (WGS) entry which is preliminary data.</text>
</comment>
<dbReference type="InterPro" id="IPR027417">
    <property type="entry name" value="P-loop_NTPase"/>
</dbReference>
<dbReference type="SUPFAM" id="SSF52540">
    <property type="entry name" value="P-loop containing nucleoside triphosphate hydrolases"/>
    <property type="match status" value="2"/>
</dbReference>
<name>A0A9P0K987_ACAOB</name>
<dbReference type="Pfam" id="PF02463">
    <property type="entry name" value="SMC_N"/>
    <property type="match status" value="1"/>
</dbReference>
<dbReference type="EMBL" id="CAKOFQ010006758">
    <property type="protein sequence ID" value="CAH1968962.1"/>
    <property type="molecule type" value="Genomic_DNA"/>
</dbReference>
<dbReference type="GO" id="GO:0030915">
    <property type="term" value="C:Smc5-Smc6 complex"/>
    <property type="evidence" value="ECO:0007669"/>
    <property type="project" value="TreeGrafter"/>
</dbReference>
<dbReference type="Proteomes" id="UP001152888">
    <property type="component" value="Unassembled WGS sequence"/>
</dbReference>
<evidence type="ECO:0000256" key="4">
    <source>
        <dbReference type="SAM" id="Coils"/>
    </source>
</evidence>
<feature type="coiled-coil region" evidence="4">
    <location>
        <begin position="177"/>
        <end position="341"/>
    </location>
</feature>
<dbReference type="OrthoDB" id="10254973at2759"/>
<dbReference type="PANTHER" id="PTHR45916">
    <property type="entry name" value="STRUCTURAL MAINTENANCE OF CHROMOSOMES PROTEIN 5"/>
    <property type="match status" value="1"/>
</dbReference>